<feature type="transmembrane region" description="Helical" evidence="3">
    <location>
        <begin position="12"/>
        <end position="33"/>
    </location>
</feature>
<evidence type="ECO:0000256" key="1">
    <source>
        <dbReference type="SAM" id="Coils"/>
    </source>
</evidence>
<evidence type="ECO:0000313" key="5">
    <source>
        <dbReference type="Proteomes" id="UP000578686"/>
    </source>
</evidence>
<protein>
    <recommendedName>
        <fullName evidence="6">Secreted protein</fullName>
    </recommendedName>
</protein>
<dbReference type="EMBL" id="JAAVJD010000006">
    <property type="protein sequence ID" value="NJQ04429.1"/>
    <property type="molecule type" value="Genomic_DNA"/>
</dbReference>
<gene>
    <name evidence="4" type="ORF">HCN56_02250</name>
</gene>
<evidence type="ECO:0000313" key="4">
    <source>
        <dbReference type="EMBL" id="NJQ04429.1"/>
    </source>
</evidence>
<feature type="compositionally biased region" description="Basic and acidic residues" evidence="2">
    <location>
        <begin position="264"/>
        <end position="275"/>
    </location>
</feature>
<sequence length="287" mass="30133">MARGRHRYIPPNRLLIPAAVGGCAVLTAGLALLTADGLGLFPALLVAATAGAAVAGAVLLRQRENVAETRLANERTNRQAVDAQVSELQAALEAATDQATALEHRLQGKRIDLARLRGEHAELLRRYAMAENGRANALEGRRRIALEASRPARALPSGATDHRTAGGKPTSLTYLQAYDALRNLVRNADRQRQQAAHADRETRPGAPAPTAPASAAPASGPVPQPRPPAQQPPRARRPQPATGGFDYFGTAGRGPASQQEAANGDDRAGDTDDRAGGPAAGLGHRRF</sequence>
<feature type="compositionally biased region" description="Basic and acidic residues" evidence="2">
    <location>
        <begin position="189"/>
        <end position="203"/>
    </location>
</feature>
<feature type="transmembrane region" description="Helical" evidence="3">
    <location>
        <begin position="39"/>
        <end position="60"/>
    </location>
</feature>
<accession>A0A7X6CXW9</accession>
<feature type="compositionally biased region" description="Pro residues" evidence="2">
    <location>
        <begin position="220"/>
        <end position="231"/>
    </location>
</feature>
<organism evidence="4 5">
    <name type="scientific">Streptomyces lonarensis</name>
    <dbReference type="NCBI Taxonomy" id="700599"/>
    <lineage>
        <taxon>Bacteria</taxon>
        <taxon>Bacillati</taxon>
        <taxon>Actinomycetota</taxon>
        <taxon>Actinomycetes</taxon>
        <taxon>Kitasatosporales</taxon>
        <taxon>Streptomycetaceae</taxon>
        <taxon>Streptomyces</taxon>
    </lineage>
</organism>
<dbReference type="RefSeq" id="WP_167967723.1">
    <property type="nucleotide sequence ID" value="NZ_JAAVJD010000006.1"/>
</dbReference>
<evidence type="ECO:0008006" key="6">
    <source>
        <dbReference type="Google" id="ProtNLM"/>
    </source>
</evidence>
<reference evidence="4 5" key="1">
    <citation type="submission" date="2020-03" db="EMBL/GenBank/DDBJ databases">
        <title>Draft genome of Streptomyces sp. ventii, isolated from the Axial Seamount in the Pacific Ocean, and resequencing of the two type strains Streptomyces lonarensis strain NCL 716 and Streptomyces bohaiensis strain 11A07.</title>
        <authorList>
            <person name="Loughran R.M."/>
            <person name="Pfannmuller K.M."/>
            <person name="Wasson B.J."/>
            <person name="Deadmond M.C."/>
            <person name="Paddock B.E."/>
            <person name="Koyack M.J."/>
            <person name="Gallegos D.A."/>
            <person name="Mitchell E.A."/>
            <person name="Ushijima B."/>
            <person name="Saw J.H."/>
            <person name="Mcphail K.L."/>
            <person name="Videau P."/>
        </authorList>
    </citation>
    <scope>NUCLEOTIDE SEQUENCE [LARGE SCALE GENOMIC DNA]</scope>
    <source>
        <strain evidence="4 5">NCL716</strain>
    </source>
</reference>
<comment type="caution">
    <text evidence="4">The sequence shown here is derived from an EMBL/GenBank/DDBJ whole genome shotgun (WGS) entry which is preliminary data.</text>
</comment>
<dbReference type="Proteomes" id="UP000578686">
    <property type="component" value="Unassembled WGS sequence"/>
</dbReference>
<feature type="region of interest" description="Disordered" evidence="2">
    <location>
        <begin position="189"/>
        <end position="287"/>
    </location>
</feature>
<evidence type="ECO:0000256" key="3">
    <source>
        <dbReference type="SAM" id="Phobius"/>
    </source>
</evidence>
<keyword evidence="3" id="KW-1133">Transmembrane helix</keyword>
<keyword evidence="3" id="KW-0472">Membrane</keyword>
<keyword evidence="1" id="KW-0175">Coiled coil</keyword>
<name>A0A7X6CXW9_9ACTN</name>
<dbReference type="AlphaFoldDB" id="A0A7X6CXW9"/>
<evidence type="ECO:0000256" key="2">
    <source>
        <dbReference type="SAM" id="MobiDB-lite"/>
    </source>
</evidence>
<feature type="region of interest" description="Disordered" evidence="2">
    <location>
        <begin position="149"/>
        <end position="171"/>
    </location>
</feature>
<feature type="coiled-coil region" evidence="1">
    <location>
        <begin position="71"/>
        <end position="133"/>
    </location>
</feature>
<keyword evidence="5" id="KW-1185">Reference proteome</keyword>
<proteinExistence type="predicted"/>
<keyword evidence="3" id="KW-0812">Transmembrane</keyword>